<dbReference type="InterPro" id="IPR014001">
    <property type="entry name" value="Helicase_ATP-bd"/>
</dbReference>
<comment type="catalytic activity">
    <reaction evidence="9">
        <text>ATP + H2O = ADP + phosphate + H(+)</text>
        <dbReference type="Rhea" id="RHEA:13065"/>
        <dbReference type="ChEBI" id="CHEBI:15377"/>
        <dbReference type="ChEBI" id="CHEBI:15378"/>
        <dbReference type="ChEBI" id="CHEBI:30616"/>
        <dbReference type="ChEBI" id="CHEBI:43474"/>
        <dbReference type="ChEBI" id="CHEBI:456216"/>
        <dbReference type="EC" id="3.6.4.13"/>
    </reaction>
</comment>
<dbReference type="SUPFAM" id="SSF52540">
    <property type="entry name" value="P-loop containing nucleoside triphosphate hydrolases"/>
    <property type="match status" value="1"/>
</dbReference>
<feature type="compositionally biased region" description="Low complexity" evidence="10">
    <location>
        <begin position="1245"/>
        <end position="1263"/>
    </location>
</feature>
<dbReference type="InterPro" id="IPR007502">
    <property type="entry name" value="Helicase-assoc_dom"/>
</dbReference>
<evidence type="ECO:0000256" key="2">
    <source>
        <dbReference type="ARBA" id="ARBA00022664"/>
    </source>
</evidence>
<dbReference type="GO" id="GO:0003006">
    <property type="term" value="P:developmental process involved in reproduction"/>
    <property type="evidence" value="ECO:0007669"/>
    <property type="project" value="UniProtKB-ARBA"/>
</dbReference>
<dbReference type="GeneID" id="113203263"/>
<evidence type="ECO:0000313" key="14">
    <source>
        <dbReference type="RefSeq" id="XP_026273631.1"/>
    </source>
</evidence>
<dbReference type="Proteomes" id="UP000504606">
    <property type="component" value="Unplaced"/>
</dbReference>
<dbReference type="FunFam" id="3.40.50.300:FF:000313">
    <property type="entry name" value="Pre-mRNA-splicing factor ATP-dependent RNA helicase PRP16"/>
    <property type="match status" value="1"/>
</dbReference>
<evidence type="ECO:0000256" key="8">
    <source>
        <dbReference type="ARBA" id="ARBA00038040"/>
    </source>
</evidence>
<evidence type="ECO:0000256" key="6">
    <source>
        <dbReference type="ARBA" id="ARBA00022840"/>
    </source>
</evidence>
<feature type="region of interest" description="Disordered" evidence="10">
    <location>
        <begin position="1196"/>
        <end position="1215"/>
    </location>
</feature>
<keyword evidence="13" id="KW-1185">Reference proteome</keyword>
<evidence type="ECO:0000256" key="3">
    <source>
        <dbReference type="ARBA" id="ARBA00022741"/>
    </source>
</evidence>
<dbReference type="EC" id="3.6.4.13" evidence="1"/>
<feature type="region of interest" description="Disordered" evidence="10">
    <location>
        <begin position="1226"/>
        <end position="1263"/>
    </location>
</feature>
<dbReference type="Gene3D" id="1.20.120.1080">
    <property type="match status" value="1"/>
</dbReference>
<dbReference type="Pfam" id="PF07717">
    <property type="entry name" value="OB_NTP_bind"/>
    <property type="match status" value="1"/>
</dbReference>
<keyword evidence="5 14" id="KW-0347">Helicase</keyword>
<keyword evidence="6" id="KW-0067">ATP-binding</keyword>
<sequence>MMDDDNVYRLEAPGPQVGGLIIRKKNDDVKDSVFKVPEIKKSLLGLDRLAAARRKDKDDDDEGSISKKSRVMSYRDGGDDDDDSNEVDANVKVAKPKIERNYRSTGEETPTHTGGISDAARNRLAEHTAKKDRGIHLSSKSDNRSHAEEKSDRDRNRDRYWDNDRRRDKERERNRDRNRNRDMDRDRKRDRERGRDRDRHRERSEKEDGDRRRRTDGSERSDRSSDRGSSSSREWLETPRFCDEPRTPSFNVKDTPSRSNWDEDDPTPGRKSAWDLPTPNVHKSGDSDWSERSFRRRTDRPERKDRIDDTPRPTPAHKYNTWAKDRKKTGATPAVGKEDGIQWAQDEDRELWEQEQKRLDREWYNIDDGFDDTQNPFSNLSEEYTKKKEEQLEQRKKKRMSAQQRQINKDNELWERNRMLTSGVVQSVDVDDDFEEETEARVHLLVHNIVPPFLDGRIVFTKQPEPVVPVKDPTSDMALTSRKGSALVRTYREQKERRKAQKKHWELGGTTIGNIMGIKKKEEEDVGMGEDDRADYKTEQKFAEHMKDTPAASSDFAKKKTILEQRRYLPVFAVRQELLNVIRENNVVIVVGETGSGKTTQLTQYLHEEGYSKYGMIGCTQPRRVAAMSVAKRVSDEMGTELGQDVGYAIRFEDCTSEKTIIKYMTDGILLRESLRESDLDHYSCIIMDEAHERSLNTDVLFGLLREVVARRQDLKLIVTSATMNAEKFAAFFGNVPSYIIPGRTFPVDVLFSRNPVEDYVDAAVKQSLQIHLQPLEGDILVFMPGQEDIEVTCEVLAERLGEIDNAPALSILPIYSQLPSDLQAKIFQRSPENIRKCVVATNIAETSLTVDGIIYVVDAGYCKLKVYNPRIGMDALQIYPISQANANQRSGRAGRTGPGQCYRLYTERQYKDELLASTVPEIQRTNLANTVLLLKSLGVQDLLQFHFMDPPPQDNILNSLYQLWILGALDNTGTLTPLGRQMAEFPLDPPQCQMLIVSCQMGCSADVLIIVSMLSVPSIFYRPKGREEEADAVREKFQVPESDHLTYLNVYNQWRTNNYSASWCNEHFIHVKAMRKVREVRQQLKDILDQQKLDCVSCGTNWDIIRKCICSAYFHQAARLKGIGEYVNSRTGMPCHLHPTSALFGMGFTPDYVVYHELIMTAKEYMQCVTAVDGQWLAELGPMFFSIKETNKSGQAKKRQAQQHLADMESQMKEAEAEIIARKEEQERKFLASQRSGDIVTPGTREPNTPATPRRTPARLGL</sequence>
<feature type="compositionally biased region" description="Basic and acidic residues" evidence="10">
    <location>
        <begin position="283"/>
        <end position="293"/>
    </location>
</feature>
<dbReference type="GO" id="GO:0006397">
    <property type="term" value="P:mRNA processing"/>
    <property type="evidence" value="ECO:0007669"/>
    <property type="project" value="UniProtKB-KW"/>
</dbReference>
<dbReference type="InterPro" id="IPR002464">
    <property type="entry name" value="DNA/RNA_helicase_DEAH_CS"/>
</dbReference>
<dbReference type="InterPro" id="IPR027417">
    <property type="entry name" value="P-loop_NTPase"/>
</dbReference>
<dbReference type="PROSITE" id="PS00690">
    <property type="entry name" value="DEAH_ATP_HELICASE"/>
    <property type="match status" value="1"/>
</dbReference>
<name>A0A6J1S4E2_FRAOC</name>
<evidence type="ECO:0000256" key="5">
    <source>
        <dbReference type="ARBA" id="ARBA00022806"/>
    </source>
</evidence>
<evidence type="ECO:0000259" key="11">
    <source>
        <dbReference type="PROSITE" id="PS51192"/>
    </source>
</evidence>
<dbReference type="GO" id="GO:0016787">
    <property type="term" value="F:hydrolase activity"/>
    <property type="evidence" value="ECO:0007669"/>
    <property type="project" value="UniProtKB-KW"/>
</dbReference>
<feature type="domain" description="Helicase ATP-binding" evidence="11">
    <location>
        <begin position="579"/>
        <end position="742"/>
    </location>
</feature>
<dbReference type="SMART" id="SM00487">
    <property type="entry name" value="DEXDc"/>
    <property type="match status" value="1"/>
</dbReference>
<organism evidence="13 14">
    <name type="scientific">Frankliniella occidentalis</name>
    <name type="common">Western flower thrips</name>
    <name type="synonym">Euthrips occidentalis</name>
    <dbReference type="NCBI Taxonomy" id="133901"/>
    <lineage>
        <taxon>Eukaryota</taxon>
        <taxon>Metazoa</taxon>
        <taxon>Ecdysozoa</taxon>
        <taxon>Arthropoda</taxon>
        <taxon>Hexapoda</taxon>
        <taxon>Insecta</taxon>
        <taxon>Pterygota</taxon>
        <taxon>Neoptera</taxon>
        <taxon>Paraneoptera</taxon>
        <taxon>Thysanoptera</taxon>
        <taxon>Terebrantia</taxon>
        <taxon>Thripoidea</taxon>
        <taxon>Thripidae</taxon>
        <taxon>Frankliniella</taxon>
    </lineage>
</organism>
<evidence type="ECO:0000256" key="4">
    <source>
        <dbReference type="ARBA" id="ARBA00022801"/>
    </source>
</evidence>
<proteinExistence type="inferred from homology"/>
<dbReference type="Gene3D" id="3.40.50.300">
    <property type="entry name" value="P-loop containing nucleotide triphosphate hydrolases"/>
    <property type="match status" value="2"/>
</dbReference>
<dbReference type="FunFam" id="1.10.10.2130:FF:000001">
    <property type="entry name" value="Pre-mRNA-splicing factor ATP-dependent RNA helicase"/>
    <property type="match status" value="1"/>
</dbReference>
<dbReference type="AlphaFoldDB" id="A0A6J1S4E2"/>
<evidence type="ECO:0000256" key="7">
    <source>
        <dbReference type="ARBA" id="ARBA00023187"/>
    </source>
</evidence>
<dbReference type="InterPro" id="IPR048333">
    <property type="entry name" value="HA2_WH"/>
</dbReference>
<dbReference type="PANTHER" id="PTHR18934">
    <property type="entry name" value="ATP-DEPENDENT RNA HELICASE"/>
    <property type="match status" value="1"/>
</dbReference>
<feature type="compositionally biased region" description="Basic and acidic residues" evidence="10">
    <location>
        <begin position="96"/>
        <end position="110"/>
    </location>
</feature>
<dbReference type="FunFam" id="1.20.120.1080:FF:000001">
    <property type="entry name" value="Pre-mRNA-splicing factor ATP-dependent RNA helicase"/>
    <property type="match status" value="1"/>
</dbReference>
<keyword evidence="3" id="KW-0547">Nucleotide-binding</keyword>
<dbReference type="CDD" id="cd18791">
    <property type="entry name" value="SF2_C_RHA"/>
    <property type="match status" value="1"/>
</dbReference>
<dbReference type="SMART" id="SM00490">
    <property type="entry name" value="HELICc"/>
    <property type="match status" value="1"/>
</dbReference>
<dbReference type="Pfam" id="PF21010">
    <property type="entry name" value="HA2_C"/>
    <property type="match status" value="1"/>
</dbReference>
<dbReference type="Pfam" id="PF00271">
    <property type="entry name" value="Helicase_C"/>
    <property type="match status" value="1"/>
</dbReference>
<evidence type="ECO:0000256" key="1">
    <source>
        <dbReference type="ARBA" id="ARBA00012552"/>
    </source>
</evidence>
<dbReference type="Pfam" id="PF04408">
    <property type="entry name" value="WHD_HA2"/>
    <property type="match status" value="1"/>
</dbReference>
<comment type="similarity">
    <text evidence="8">Belongs to the DEAD box helicase family. DEAH subfamily. PRP16 sub-subfamily.</text>
</comment>
<accession>A0A6J1S4E2</accession>
<dbReference type="GO" id="GO:0034458">
    <property type="term" value="F:3'-5' RNA helicase activity"/>
    <property type="evidence" value="ECO:0007669"/>
    <property type="project" value="TreeGrafter"/>
</dbReference>
<dbReference type="FunFam" id="3.40.50.300:FF:000007">
    <property type="entry name" value="Pre-mRNA-splicing factor ATP-dependent RNA helicase"/>
    <property type="match status" value="1"/>
</dbReference>
<dbReference type="InterPro" id="IPR011545">
    <property type="entry name" value="DEAD/DEAH_box_helicase_dom"/>
</dbReference>
<dbReference type="InterPro" id="IPR011709">
    <property type="entry name" value="DEAD-box_helicase_OB_fold"/>
</dbReference>
<gene>
    <name evidence="14" type="primary">LOC113203263</name>
</gene>
<feature type="compositionally biased region" description="Basic and acidic residues" evidence="10">
    <location>
        <begin position="234"/>
        <end position="246"/>
    </location>
</feature>
<dbReference type="PANTHER" id="PTHR18934:SF91">
    <property type="entry name" value="PRE-MRNA-SPLICING FACTOR ATP-DEPENDENT RNA HELICASE PRP16"/>
    <property type="match status" value="1"/>
</dbReference>
<protein>
    <recommendedName>
        <fullName evidence="1">RNA helicase</fullName>
        <ecNumber evidence="1">3.6.4.13</ecNumber>
    </recommendedName>
</protein>
<dbReference type="KEGG" id="foc:113203263"/>
<feature type="region of interest" description="Disordered" evidence="10">
    <location>
        <begin position="50"/>
        <end position="349"/>
    </location>
</feature>
<feature type="compositionally biased region" description="Basic and acidic residues" evidence="10">
    <location>
        <begin position="120"/>
        <end position="226"/>
    </location>
</feature>
<dbReference type="GO" id="GO:0003723">
    <property type="term" value="F:RNA binding"/>
    <property type="evidence" value="ECO:0007669"/>
    <property type="project" value="TreeGrafter"/>
</dbReference>
<keyword evidence="2" id="KW-0507">mRNA processing</keyword>
<dbReference type="Pfam" id="PF00270">
    <property type="entry name" value="DEAD"/>
    <property type="match status" value="1"/>
</dbReference>
<dbReference type="CDD" id="cd17983">
    <property type="entry name" value="DEXHc_DHX38"/>
    <property type="match status" value="1"/>
</dbReference>
<feature type="compositionally biased region" description="Polar residues" evidence="10">
    <location>
        <begin position="248"/>
        <end position="259"/>
    </location>
</feature>
<dbReference type="GO" id="GO:0008380">
    <property type="term" value="P:RNA splicing"/>
    <property type="evidence" value="ECO:0007669"/>
    <property type="project" value="UniProtKB-KW"/>
</dbReference>
<evidence type="ECO:0000259" key="12">
    <source>
        <dbReference type="PROSITE" id="PS51194"/>
    </source>
</evidence>
<dbReference type="PROSITE" id="PS51192">
    <property type="entry name" value="HELICASE_ATP_BIND_1"/>
    <property type="match status" value="1"/>
</dbReference>
<dbReference type="SMART" id="SM00847">
    <property type="entry name" value="HA2"/>
    <property type="match status" value="1"/>
</dbReference>
<feature type="compositionally biased region" description="Basic and acidic residues" evidence="10">
    <location>
        <begin position="299"/>
        <end position="311"/>
    </location>
</feature>
<evidence type="ECO:0000256" key="9">
    <source>
        <dbReference type="ARBA" id="ARBA00047984"/>
    </source>
</evidence>
<dbReference type="PROSITE" id="PS51194">
    <property type="entry name" value="HELICASE_CTER"/>
    <property type="match status" value="1"/>
</dbReference>
<dbReference type="GO" id="GO:0005524">
    <property type="term" value="F:ATP binding"/>
    <property type="evidence" value="ECO:0007669"/>
    <property type="project" value="UniProtKB-KW"/>
</dbReference>
<dbReference type="RefSeq" id="XP_026273631.1">
    <property type="nucleotide sequence ID" value="XM_026417846.2"/>
</dbReference>
<evidence type="ECO:0000256" key="10">
    <source>
        <dbReference type="SAM" id="MobiDB-lite"/>
    </source>
</evidence>
<evidence type="ECO:0000313" key="13">
    <source>
        <dbReference type="Proteomes" id="UP000504606"/>
    </source>
</evidence>
<keyword evidence="4" id="KW-0378">Hydrolase</keyword>
<dbReference type="InterPro" id="IPR001650">
    <property type="entry name" value="Helicase_C-like"/>
</dbReference>
<dbReference type="OrthoDB" id="10253254at2759"/>
<feature type="domain" description="Helicase C-terminal" evidence="12">
    <location>
        <begin position="756"/>
        <end position="939"/>
    </location>
</feature>
<keyword evidence="7" id="KW-0508">mRNA splicing</keyword>
<reference evidence="14" key="1">
    <citation type="submission" date="2025-08" db="UniProtKB">
        <authorList>
            <consortium name="RefSeq"/>
        </authorList>
    </citation>
    <scope>IDENTIFICATION</scope>
    <source>
        <tissue evidence="14">Whole organism</tissue>
    </source>
</reference>